<evidence type="ECO:0000313" key="2">
    <source>
        <dbReference type="EMBL" id="NVN41645.1"/>
    </source>
</evidence>
<dbReference type="GO" id="GO:0004040">
    <property type="term" value="F:amidase activity"/>
    <property type="evidence" value="ECO:0007669"/>
    <property type="project" value="UniProtKB-EC"/>
</dbReference>
<keyword evidence="3" id="KW-1185">Reference proteome</keyword>
<organism evidence="2 3">
    <name type="scientific">Ameyamaea chiangmaiensis</name>
    <dbReference type="NCBI Taxonomy" id="442969"/>
    <lineage>
        <taxon>Bacteria</taxon>
        <taxon>Pseudomonadati</taxon>
        <taxon>Pseudomonadota</taxon>
        <taxon>Alphaproteobacteria</taxon>
        <taxon>Acetobacterales</taxon>
        <taxon>Acetobacteraceae</taxon>
        <taxon>Ameyamaea</taxon>
    </lineage>
</organism>
<dbReference type="Gene3D" id="3.90.1300.10">
    <property type="entry name" value="Amidase signature (AS) domain"/>
    <property type="match status" value="1"/>
</dbReference>
<dbReference type="Proteomes" id="UP000585665">
    <property type="component" value="Unassembled WGS sequence"/>
</dbReference>
<reference evidence="2 3" key="1">
    <citation type="submission" date="2020-06" db="EMBL/GenBank/DDBJ databases">
        <title>Description of novel acetic acid bacteria.</title>
        <authorList>
            <person name="Sombolestani A."/>
        </authorList>
    </citation>
    <scope>NUCLEOTIDE SEQUENCE [LARGE SCALE GENOMIC DNA]</scope>
    <source>
        <strain evidence="2 3">LMG 27010</strain>
    </source>
</reference>
<dbReference type="EC" id="3.5.1.4" evidence="2"/>
<proteinExistence type="predicted"/>
<keyword evidence="2" id="KW-0378">Hydrolase</keyword>
<evidence type="ECO:0000313" key="3">
    <source>
        <dbReference type="Proteomes" id="UP000585665"/>
    </source>
</evidence>
<dbReference type="InterPro" id="IPR036928">
    <property type="entry name" value="AS_sf"/>
</dbReference>
<dbReference type="EMBL" id="JABXXR010000159">
    <property type="protein sequence ID" value="NVN41645.1"/>
    <property type="molecule type" value="Genomic_DNA"/>
</dbReference>
<dbReference type="NCBIfam" id="NF005450">
    <property type="entry name" value="PRK07042.1"/>
    <property type="match status" value="1"/>
</dbReference>
<dbReference type="PANTHER" id="PTHR11895">
    <property type="entry name" value="TRANSAMIDASE"/>
    <property type="match status" value="1"/>
</dbReference>
<dbReference type="SUPFAM" id="SSF75304">
    <property type="entry name" value="Amidase signature (AS) enzymes"/>
    <property type="match status" value="1"/>
</dbReference>
<evidence type="ECO:0000259" key="1">
    <source>
        <dbReference type="Pfam" id="PF01425"/>
    </source>
</evidence>
<comment type="caution">
    <text evidence="2">The sequence shown here is derived from an EMBL/GenBank/DDBJ whole genome shotgun (WGS) entry which is preliminary data.</text>
</comment>
<dbReference type="RefSeq" id="WP_176614526.1">
    <property type="nucleotide sequence ID" value="NZ_JABXXR010000159.1"/>
</dbReference>
<dbReference type="InterPro" id="IPR023631">
    <property type="entry name" value="Amidase_dom"/>
</dbReference>
<gene>
    <name evidence="2" type="ORF">HUK82_13880</name>
</gene>
<sequence>MPLRHDLDTASLLAGYRSGAFTPRDYMDVMLAYVEACEPKVGALWGYEPDQARAEADRSTARWRAGAPVGSLDGVPVTVKELIATKGMRVPMGTAASESAAATEDSPIAARLREAGAIIFARTTVPDYGMLSSGLSSFHTLARNPWDLATNPGGSSAGAASAAAAGYGPLHVGTDIGGSVRLPAAWCGLVGFKPTLGRIPIDPYYTGRCAGPMTRTVDDAARMMSVLSLPDSRDATSVRYEPIDWHAPGEGVAGLRIGLMMEAGCGMALDDEIASAVRDAARVFEQAGATVVDVGPVLNRAMLDGIDDFWRARFWGDMQALSDERRSRILPYILQWAQGGADVNGVAAVKGFNQTFAMRAACAACFDGVDVVLSPTTPNLSFPATWASPVNDPARPFEHIAYTLPWNMGEQPAFSINCGFSRGGTPIGLQIVTRRFEDLQAMQLAFWYEQQRGPITNWPTIAETAA</sequence>
<protein>
    <submittedName>
        <fullName evidence="2">Amidase</fullName>
        <ecNumber evidence="2">3.5.1.4</ecNumber>
    </submittedName>
</protein>
<dbReference type="InterPro" id="IPR000120">
    <property type="entry name" value="Amidase"/>
</dbReference>
<dbReference type="PANTHER" id="PTHR11895:SF173">
    <property type="entry name" value="GLUTAMYL-TRNA AMIDOTRANSFERASE SUBUNIT A"/>
    <property type="match status" value="1"/>
</dbReference>
<feature type="domain" description="Amidase" evidence="1">
    <location>
        <begin position="31"/>
        <end position="438"/>
    </location>
</feature>
<dbReference type="Pfam" id="PF01425">
    <property type="entry name" value="Amidase"/>
    <property type="match status" value="1"/>
</dbReference>
<dbReference type="AlphaFoldDB" id="A0A850PAR4"/>
<accession>A0A850PAR4</accession>
<name>A0A850PAR4_9PROT</name>